<dbReference type="GO" id="GO:0016491">
    <property type="term" value="F:oxidoreductase activity"/>
    <property type="evidence" value="ECO:0007669"/>
    <property type="project" value="UniProtKB-KW"/>
</dbReference>
<dbReference type="eggNOG" id="COG2132">
    <property type="taxonomic scope" value="Bacteria"/>
</dbReference>
<gene>
    <name evidence="6" type="ORF">Metal_1402</name>
</gene>
<dbReference type="InterPro" id="IPR011707">
    <property type="entry name" value="Cu-oxidase-like_N"/>
</dbReference>
<sequence length="596" mass="66107">MQKKLLAILCGTPLLLAPLWSQAATDLPPNGKTELGAVEEVCSNFTDPEWRKAQVIDGVEIQESLLCNPDNPAEIAAFVKGTNNISMDTLMQTQLAADAITVSDDMDGDGDPDKYIIRLEVAELNGHSPDMKDPTTTFDIAPGIQPTFWVFAPKTRDMSTLSLYEPIANPLLRAPSPVIRVEQGDIVWLVLENTHYLPHSIHLHGIDHPYMDHSGSGNDGVGQTSAMDVMPGQKKTYVIKPRQPGTMYYHCHVQPHVHIPMGLQGMFVIEENRPNNWPQVFNVGAGQVRHPSVGVLEKYNWEYDLHYQSADKELHEMARSANDPRLIAKKLNLDYDVTDAKDDYFMLNGRAFPYTLRESLIVLEQDQKVKLRVYNGTQETIAVHLHGHKPTSTHYDGVDNGPNSYITRDVHGLTPAQRLDLELSGVDDGLHSFGEGVWMFHDHVEKAFTTDGVGEGGDISLVVYKKFLNDKGIPSLHGMSLAPYFTKEFWQKKYPVWQDLDAWHSLGFPDVKAGYQPAKKAVQIVQPSSVPTSASPAAVPSSSAQTAATAAAQEESSVFGKLIFGLLLGLLSYWAVIKREWLLGMVRKLVKNNLGN</sequence>
<feature type="chain" id="PRO_5003611698" evidence="4">
    <location>
        <begin position="24"/>
        <end position="596"/>
    </location>
</feature>
<accession>H8GK63</accession>
<dbReference type="Gene3D" id="2.60.40.420">
    <property type="entry name" value="Cupredoxins - blue copper proteins"/>
    <property type="match status" value="2"/>
</dbReference>
<feature type="signal peptide" evidence="4">
    <location>
        <begin position="1"/>
        <end position="23"/>
    </location>
</feature>
<keyword evidence="2" id="KW-0560">Oxidoreductase</keyword>
<proteinExistence type="predicted"/>
<evidence type="ECO:0000259" key="5">
    <source>
        <dbReference type="Pfam" id="PF07732"/>
    </source>
</evidence>
<evidence type="ECO:0000313" key="6">
    <source>
        <dbReference type="EMBL" id="EIC29187.1"/>
    </source>
</evidence>
<dbReference type="GO" id="GO:0005507">
    <property type="term" value="F:copper ion binding"/>
    <property type="evidence" value="ECO:0007669"/>
    <property type="project" value="InterPro"/>
</dbReference>
<dbReference type="STRING" id="686340.Metal_1402"/>
<dbReference type="Pfam" id="PF07732">
    <property type="entry name" value="Cu-oxidase_3"/>
    <property type="match status" value="2"/>
</dbReference>
<keyword evidence="3" id="KW-0186">Copper</keyword>
<dbReference type="RefSeq" id="WP_005370880.1">
    <property type="nucleotide sequence ID" value="NZ_CM001475.1"/>
</dbReference>
<keyword evidence="1" id="KW-0479">Metal-binding</keyword>
<dbReference type="HOGENOM" id="CLU_034286_0_0_6"/>
<dbReference type="InterPro" id="IPR045087">
    <property type="entry name" value="Cu-oxidase_fam"/>
</dbReference>
<dbReference type="InterPro" id="IPR008972">
    <property type="entry name" value="Cupredoxin"/>
</dbReference>
<protein>
    <submittedName>
        <fullName evidence="6">Putative multicopper oxidase</fullName>
    </submittedName>
</protein>
<evidence type="ECO:0000313" key="7">
    <source>
        <dbReference type="Proteomes" id="UP000005090"/>
    </source>
</evidence>
<evidence type="ECO:0000256" key="1">
    <source>
        <dbReference type="ARBA" id="ARBA00022723"/>
    </source>
</evidence>
<name>H8GK63_METAL</name>
<dbReference type="SUPFAM" id="SSF49503">
    <property type="entry name" value="Cupredoxins"/>
    <property type="match status" value="2"/>
</dbReference>
<dbReference type="PANTHER" id="PTHR11709">
    <property type="entry name" value="MULTI-COPPER OXIDASE"/>
    <property type="match status" value="1"/>
</dbReference>
<feature type="domain" description="Plastocyanin-like" evidence="5">
    <location>
        <begin position="360"/>
        <end position="407"/>
    </location>
</feature>
<dbReference type="EMBL" id="CM001475">
    <property type="protein sequence ID" value="EIC29187.1"/>
    <property type="molecule type" value="Genomic_DNA"/>
</dbReference>
<dbReference type="PANTHER" id="PTHR11709:SF394">
    <property type="entry name" value="FI03373P-RELATED"/>
    <property type="match status" value="1"/>
</dbReference>
<reference evidence="6 7" key="1">
    <citation type="journal article" date="2013" name="Genome Announc.">
        <title>Genome Sequence of the Obligate Gammaproteobacterial Methanotroph Methylomicrobium album Strain BG8.</title>
        <authorList>
            <person name="Kits K.D."/>
            <person name="Kalyuzhnaya M.G."/>
            <person name="Klotz M.G."/>
            <person name="Jetten M.S."/>
            <person name="Op den Camp H.J."/>
            <person name="Vuilleumier S."/>
            <person name="Bringel F."/>
            <person name="Dispirito A.A."/>
            <person name="Murrell J.C."/>
            <person name="Bruce D."/>
            <person name="Cheng J.F."/>
            <person name="Copeland A."/>
            <person name="Goodwin L."/>
            <person name="Hauser L."/>
            <person name="Lajus A."/>
            <person name="Land M.L."/>
            <person name="Lapidus A."/>
            <person name="Lucas S."/>
            <person name="Medigue C."/>
            <person name="Pitluck S."/>
            <person name="Woyke T."/>
            <person name="Zeytun A."/>
            <person name="Stein L.Y."/>
        </authorList>
    </citation>
    <scope>NUCLEOTIDE SEQUENCE [LARGE SCALE GENOMIC DNA]</scope>
    <source>
        <strain evidence="6 7">BG8</strain>
    </source>
</reference>
<keyword evidence="7" id="KW-1185">Reference proteome</keyword>
<dbReference type="AlphaFoldDB" id="H8GK63"/>
<organism evidence="6 7">
    <name type="scientific">Methylomicrobium album BG8</name>
    <dbReference type="NCBI Taxonomy" id="686340"/>
    <lineage>
        <taxon>Bacteria</taxon>
        <taxon>Pseudomonadati</taxon>
        <taxon>Pseudomonadota</taxon>
        <taxon>Gammaproteobacteria</taxon>
        <taxon>Methylococcales</taxon>
        <taxon>Methylococcaceae</taxon>
        <taxon>Methylomicrobium</taxon>
    </lineage>
</organism>
<evidence type="ECO:0000256" key="4">
    <source>
        <dbReference type="SAM" id="SignalP"/>
    </source>
</evidence>
<feature type="domain" description="Plastocyanin-like" evidence="5">
    <location>
        <begin position="174"/>
        <end position="272"/>
    </location>
</feature>
<evidence type="ECO:0000256" key="2">
    <source>
        <dbReference type="ARBA" id="ARBA00023002"/>
    </source>
</evidence>
<evidence type="ECO:0000256" key="3">
    <source>
        <dbReference type="ARBA" id="ARBA00023008"/>
    </source>
</evidence>
<dbReference type="Proteomes" id="UP000005090">
    <property type="component" value="Chromosome"/>
</dbReference>
<keyword evidence="4" id="KW-0732">Signal</keyword>